<dbReference type="InParanoid" id="E4X261"/>
<dbReference type="FunFam" id="4.10.1000.10:FF:000001">
    <property type="entry name" value="zinc finger CCCH domain-containing protein 15-like"/>
    <property type="match status" value="1"/>
</dbReference>
<dbReference type="PANTHER" id="PTHR12547">
    <property type="entry name" value="CCCH ZINC FINGER/TIS11-RELATED"/>
    <property type="match status" value="1"/>
</dbReference>
<dbReference type="InterPro" id="IPR036855">
    <property type="entry name" value="Znf_CCCH_sf"/>
</dbReference>
<evidence type="ECO:0000259" key="6">
    <source>
        <dbReference type="PROSITE" id="PS50103"/>
    </source>
</evidence>
<keyword evidence="4 5" id="KW-0862">Zinc</keyword>
<evidence type="ECO:0000313" key="8">
    <source>
        <dbReference type="Proteomes" id="UP000001307"/>
    </source>
</evidence>
<evidence type="ECO:0000256" key="4">
    <source>
        <dbReference type="ARBA" id="ARBA00022833"/>
    </source>
</evidence>
<keyword evidence="3 5" id="KW-0863">Zinc-finger</keyword>
<dbReference type="SUPFAM" id="SSF90229">
    <property type="entry name" value="CCCH zinc finger"/>
    <property type="match status" value="2"/>
</dbReference>
<dbReference type="FunFam" id="4.10.1000.10:FF:000002">
    <property type="entry name" value="Zinc finger protein 36, C3H1 type-like 1"/>
    <property type="match status" value="1"/>
</dbReference>
<protein>
    <recommendedName>
        <fullName evidence="6">C3H1-type domain-containing protein</fullName>
    </recommendedName>
</protein>
<dbReference type="InterPro" id="IPR000571">
    <property type="entry name" value="Znf_CCCH"/>
</dbReference>
<keyword evidence="1 5" id="KW-0479">Metal-binding</keyword>
<dbReference type="EMBL" id="FN653022">
    <property type="protein sequence ID" value="CBY07403.1"/>
    <property type="molecule type" value="Genomic_DNA"/>
</dbReference>
<evidence type="ECO:0000256" key="1">
    <source>
        <dbReference type="ARBA" id="ARBA00022723"/>
    </source>
</evidence>
<keyword evidence="8" id="KW-1185">Reference proteome</keyword>
<evidence type="ECO:0000256" key="3">
    <source>
        <dbReference type="ARBA" id="ARBA00022771"/>
    </source>
</evidence>
<evidence type="ECO:0000256" key="2">
    <source>
        <dbReference type="ARBA" id="ARBA00022737"/>
    </source>
</evidence>
<name>E4X261_OIKDI</name>
<feature type="domain" description="C3H1-type" evidence="6">
    <location>
        <begin position="148"/>
        <end position="176"/>
    </location>
</feature>
<proteinExistence type="predicted"/>
<dbReference type="AlphaFoldDB" id="E4X261"/>
<dbReference type="InterPro" id="IPR045877">
    <property type="entry name" value="ZFP36-like"/>
</dbReference>
<organism evidence="7">
    <name type="scientific">Oikopleura dioica</name>
    <name type="common">Tunicate</name>
    <dbReference type="NCBI Taxonomy" id="34765"/>
    <lineage>
        <taxon>Eukaryota</taxon>
        <taxon>Metazoa</taxon>
        <taxon>Chordata</taxon>
        <taxon>Tunicata</taxon>
        <taxon>Appendicularia</taxon>
        <taxon>Copelata</taxon>
        <taxon>Oikopleuridae</taxon>
        <taxon>Oikopleura</taxon>
    </lineage>
</organism>
<accession>E4X261</accession>
<keyword evidence="2" id="KW-0677">Repeat</keyword>
<dbReference type="OrthoDB" id="410307at2759"/>
<dbReference type="Gene3D" id="4.10.1000.10">
    <property type="entry name" value="Zinc finger, CCCH-type"/>
    <property type="match status" value="2"/>
</dbReference>
<sequence>MLISSFKKRDDSAAGEIRMAVFGQMNDEIGVQHLRQLGRQLLEEPAAVLNQLSEPLNQLRQSIENVKSTSATRHSGLGSPLGGIIRENYDGEQLEDFSDDAITLLGGSCAASQNSVEDDEDMIEMVRNRGRSMSTPGPLYGTKFNTSRYKTEMCQRFTETGECRFMDKCQFAHGIEQLRQVSKHPKFKTIPCKTFHQTGICSYGTRCNFLHNERPEQLESLRIRQKADRRLSVPTVPTIMQRSLIRTLSINEESESIRLPAFRRLSLSEC</sequence>
<evidence type="ECO:0000313" key="7">
    <source>
        <dbReference type="EMBL" id="CBY07403.1"/>
    </source>
</evidence>
<dbReference type="Pfam" id="PF00642">
    <property type="entry name" value="zf-CCCH"/>
    <property type="match status" value="2"/>
</dbReference>
<feature type="zinc finger region" description="C3H1-type" evidence="5">
    <location>
        <begin position="148"/>
        <end position="176"/>
    </location>
</feature>
<evidence type="ECO:0000256" key="5">
    <source>
        <dbReference type="PROSITE-ProRule" id="PRU00723"/>
    </source>
</evidence>
<dbReference type="GO" id="GO:0003729">
    <property type="term" value="F:mRNA binding"/>
    <property type="evidence" value="ECO:0007669"/>
    <property type="project" value="InterPro"/>
</dbReference>
<dbReference type="GO" id="GO:0008270">
    <property type="term" value="F:zinc ion binding"/>
    <property type="evidence" value="ECO:0007669"/>
    <property type="project" value="UniProtKB-KW"/>
</dbReference>
<gene>
    <name evidence="7" type="ORF">GSOID_T00017080001</name>
</gene>
<dbReference type="SMART" id="SM00356">
    <property type="entry name" value="ZnF_C3H1"/>
    <property type="match status" value="2"/>
</dbReference>
<feature type="domain" description="C3H1-type" evidence="6">
    <location>
        <begin position="186"/>
        <end position="214"/>
    </location>
</feature>
<reference evidence="7" key="1">
    <citation type="journal article" date="2010" name="Science">
        <title>Plasticity of animal genome architecture unmasked by rapid evolution of a pelagic tunicate.</title>
        <authorList>
            <person name="Denoeud F."/>
            <person name="Henriet S."/>
            <person name="Mungpakdee S."/>
            <person name="Aury J.M."/>
            <person name="Da Silva C."/>
            <person name="Brinkmann H."/>
            <person name="Mikhaleva J."/>
            <person name="Olsen L.C."/>
            <person name="Jubin C."/>
            <person name="Canestro C."/>
            <person name="Bouquet J.M."/>
            <person name="Danks G."/>
            <person name="Poulain J."/>
            <person name="Campsteijn C."/>
            <person name="Adamski M."/>
            <person name="Cross I."/>
            <person name="Yadetie F."/>
            <person name="Muffato M."/>
            <person name="Louis A."/>
            <person name="Butcher S."/>
            <person name="Tsagkogeorga G."/>
            <person name="Konrad A."/>
            <person name="Singh S."/>
            <person name="Jensen M.F."/>
            <person name="Cong E.H."/>
            <person name="Eikeseth-Otteraa H."/>
            <person name="Noel B."/>
            <person name="Anthouard V."/>
            <person name="Porcel B.M."/>
            <person name="Kachouri-Lafond R."/>
            <person name="Nishino A."/>
            <person name="Ugolini M."/>
            <person name="Chourrout P."/>
            <person name="Nishida H."/>
            <person name="Aasland R."/>
            <person name="Huzurbazar S."/>
            <person name="Westhof E."/>
            <person name="Delsuc F."/>
            <person name="Lehrach H."/>
            <person name="Reinhardt R."/>
            <person name="Weissenbach J."/>
            <person name="Roy S.W."/>
            <person name="Artiguenave F."/>
            <person name="Postlethwait J.H."/>
            <person name="Manak J.R."/>
            <person name="Thompson E.M."/>
            <person name="Jaillon O."/>
            <person name="Du Pasquier L."/>
            <person name="Boudinot P."/>
            <person name="Liberles D.A."/>
            <person name="Volff J.N."/>
            <person name="Philippe H."/>
            <person name="Lenhard B."/>
            <person name="Roest Crollius H."/>
            <person name="Wincker P."/>
            <person name="Chourrout D."/>
        </authorList>
    </citation>
    <scope>NUCLEOTIDE SEQUENCE [LARGE SCALE GENOMIC DNA]</scope>
</reference>
<feature type="zinc finger region" description="C3H1-type" evidence="5">
    <location>
        <begin position="186"/>
        <end position="214"/>
    </location>
</feature>
<dbReference type="PROSITE" id="PS50103">
    <property type="entry name" value="ZF_C3H1"/>
    <property type="match status" value="2"/>
</dbReference>
<dbReference type="Proteomes" id="UP000001307">
    <property type="component" value="Unassembled WGS sequence"/>
</dbReference>
<dbReference type="PANTHER" id="PTHR12547:SF18">
    <property type="entry name" value="PROTEIN TIS11"/>
    <property type="match status" value="1"/>
</dbReference>